<keyword evidence="2" id="KW-1185">Reference proteome</keyword>
<dbReference type="Proteomes" id="UP000785679">
    <property type="component" value="Unassembled WGS sequence"/>
</dbReference>
<dbReference type="AlphaFoldDB" id="A0A8J8NFI7"/>
<sequence length="120" mass="13980">MTLLQMQYFQAPTKCRHGIFLVECELYEVREPLLAQIQLFKLPACPKSLQSGYIILFQVQFFEINKGLKALNSLYLVIIEAQLYHVSEVALSEDPIQAAYLIFRQIKNRNSSAQFKIFYL</sequence>
<name>A0A8J8NFI7_HALGN</name>
<dbReference type="EMBL" id="RRYP01018222">
    <property type="protein sequence ID" value="TNV73721.1"/>
    <property type="molecule type" value="Genomic_DNA"/>
</dbReference>
<gene>
    <name evidence="1" type="ORF">FGO68_gene2706</name>
</gene>
<protein>
    <submittedName>
        <fullName evidence="1">Uncharacterized protein</fullName>
    </submittedName>
</protein>
<comment type="caution">
    <text evidence="1">The sequence shown here is derived from an EMBL/GenBank/DDBJ whole genome shotgun (WGS) entry which is preliminary data.</text>
</comment>
<reference evidence="1" key="1">
    <citation type="submission" date="2019-06" db="EMBL/GenBank/DDBJ databases">
        <authorList>
            <person name="Zheng W."/>
        </authorList>
    </citation>
    <scope>NUCLEOTIDE SEQUENCE</scope>
    <source>
        <strain evidence="1">QDHG01</strain>
    </source>
</reference>
<proteinExistence type="predicted"/>
<evidence type="ECO:0000313" key="2">
    <source>
        <dbReference type="Proteomes" id="UP000785679"/>
    </source>
</evidence>
<organism evidence="1 2">
    <name type="scientific">Halteria grandinella</name>
    <dbReference type="NCBI Taxonomy" id="5974"/>
    <lineage>
        <taxon>Eukaryota</taxon>
        <taxon>Sar</taxon>
        <taxon>Alveolata</taxon>
        <taxon>Ciliophora</taxon>
        <taxon>Intramacronucleata</taxon>
        <taxon>Spirotrichea</taxon>
        <taxon>Stichotrichia</taxon>
        <taxon>Sporadotrichida</taxon>
        <taxon>Halteriidae</taxon>
        <taxon>Halteria</taxon>
    </lineage>
</organism>
<accession>A0A8J8NFI7</accession>
<evidence type="ECO:0000313" key="1">
    <source>
        <dbReference type="EMBL" id="TNV73721.1"/>
    </source>
</evidence>